<protein>
    <submittedName>
        <fullName evidence="2">Tetratricopeptide repeat protein</fullName>
    </submittedName>
</protein>
<dbReference type="KEGG" id="plei:Q9312_00505"/>
<sequence length="639" mass="74653">MKNETAQKQLVGWISFFWISLSSLVAQAEESPQTRLSLDDNRPIKLQELAFGEVLYDYYQQNYFAALTRLDVAETRQEVGHHRVHLQLMRGVMYLSYGMLNSAEQIFEQILTDESRSDIINQVRFYLGKTQYMHGNLEQSLNYFSMVNIELPTNLEQEKRLIMAQIAFEMGQIEKAVELLKTVDPETQAGQYATFNLAVFLLRQDQVDGAIELFDRLYPNRQSSDVERSLYDRANLALGYYFLEKKQIEPAQQHLLNVRLDSLYSHRALLALGWTYYESGQEDKAVAHWLELDRRDPREPAVQEAKMALAFAYYRNGAKKEALEAFVNAAASFGEQLNLIAQAKVEMDQEIFQKWLDERGIFGDKVFAKWASGDVPVAGKAIEYYFQEVVASNEFNQFFQRFQETSHLMSVLQRWQRQLPVYQQMLSNHELRYQTLKPKVAERQQQLIQGEHLEQFQALKRQAEQRLQSDDLWVLADEEELELRADLQRVKNSLEKLKQAGFDMEDQEEQWRRIYGALLWKLGVDYGPRRYQLEKGVADAGAAIDELTTRNISLSEAEQKAASRFANYDQRIIGLQQRIEQMLQQIELQKLRSQEQMRQVLEKKLKKREQELDFLLAQTELSIAKIQDEAVNRLLENTQ</sequence>
<evidence type="ECO:0000256" key="1">
    <source>
        <dbReference type="SAM" id="Coils"/>
    </source>
</evidence>
<gene>
    <name evidence="2" type="ORF">Q9312_00505</name>
</gene>
<dbReference type="InterPro" id="IPR011990">
    <property type="entry name" value="TPR-like_helical_dom_sf"/>
</dbReference>
<feature type="coiled-coil region" evidence="1">
    <location>
        <begin position="565"/>
        <end position="618"/>
    </location>
</feature>
<proteinExistence type="predicted"/>
<keyword evidence="1" id="KW-0175">Coiled coil</keyword>
<evidence type="ECO:0000313" key="2">
    <source>
        <dbReference type="EMBL" id="WMS87425.1"/>
    </source>
</evidence>
<name>A0AA51RTW1_9GAMM</name>
<dbReference type="EMBL" id="CP133548">
    <property type="protein sequence ID" value="WMS87425.1"/>
    <property type="molecule type" value="Genomic_DNA"/>
</dbReference>
<dbReference type="Gene3D" id="1.25.40.10">
    <property type="entry name" value="Tetratricopeptide repeat domain"/>
    <property type="match status" value="3"/>
</dbReference>
<dbReference type="AlphaFoldDB" id="A0AA51RTW1"/>
<dbReference type="SUPFAM" id="SSF48452">
    <property type="entry name" value="TPR-like"/>
    <property type="match status" value="2"/>
</dbReference>
<organism evidence="2 3">
    <name type="scientific">Pleionea litopenaei</name>
    <dbReference type="NCBI Taxonomy" id="3070815"/>
    <lineage>
        <taxon>Bacteria</taxon>
        <taxon>Pseudomonadati</taxon>
        <taxon>Pseudomonadota</taxon>
        <taxon>Gammaproteobacteria</taxon>
        <taxon>Oceanospirillales</taxon>
        <taxon>Pleioneaceae</taxon>
        <taxon>Pleionea</taxon>
    </lineage>
</organism>
<dbReference type="RefSeq" id="WP_309202568.1">
    <property type="nucleotide sequence ID" value="NZ_CP133548.1"/>
</dbReference>
<evidence type="ECO:0000313" key="3">
    <source>
        <dbReference type="Proteomes" id="UP001239782"/>
    </source>
</evidence>
<reference evidence="2 3" key="1">
    <citation type="submission" date="2023-08" db="EMBL/GenBank/DDBJ databases">
        <title>Pleionea litopenaei sp. nov., isolated from stomach of juvenile Litopenaeus vannamei.</title>
        <authorList>
            <person name="Rho A.M."/>
            <person name="Hwang C.Y."/>
        </authorList>
    </citation>
    <scope>NUCLEOTIDE SEQUENCE [LARGE SCALE GENOMIC DNA]</scope>
    <source>
        <strain evidence="2 3">HL-JVS1</strain>
    </source>
</reference>
<dbReference type="Proteomes" id="UP001239782">
    <property type="component" value="Chromosome"/>
</dbReference>
<dbReference type="Pfam" id="PF13432">
    <property type="entry name" value="TPR_16"/>
    <property type="match status" value="2"/>
</dbReference>
<accession>A0AA51RTW1</accession>
<keyword evidence="3" id="KW-1185">Reference proteome</keyword>